<organism evidence="10 11">
    <name type="scientific">Capronia coronata CBS 617.96</name>
    <dbReference type="NCBI Taxonomy" id="1182541"/>
    <lineage>
        <taxon>Eukaryota</taxon>
        <taxon>Fungi</taxon>
        <taxon>Dikarya</taxon>
        <taxon>Ascomycota</taxon>
        <taxon>Pezizomycotina</taxon>
        <taxon>Eurotiomycetes</taxon>
        <taxon>Chaetothyriomycetidae</taxon>
        <taxon>Chaetothyriales</taxon>
        <taxon>Herpotrichiellaceae</taxon>
        <taxon>Capronia</taxon>
    </lineage>
</organism>
<dbReference type="CDD" id="cd20335">
    <property type="entry name" value="BRcat_RBR"/>
    <property type="match status" value="1"/>
</dbReference>
<feature type="domain" description="RING-type" evidence="9">
    <location>
        <begin position="174"/>
        <end position="338"/>
    </location>
</feature>
<accession>W9ZMU2</accession>
<dbReference type="RefSeq" id="XP_007720038.1">
    <property type="nucleotide sequence ID" value="XM_007721848.1"/>
</dbReference>
<proteinExistence type="predicted"/>
<evidence type="ECO:0000256" key="5">
    <source>
        <dbReference type="ARBA" id="ARBA00022737"/>
    </source>
</evidence>
<keyword evidence="3" id="KW-0808">Transferase</keyword>
<sequence>MAEEHSPFEYPDRETVELLLNLQLEDVQDLRNHSKDKNHGEDLNDSQLALSFLEQDLECIRSIISDRFLAQSVAQAVQSDGPLIANVVREEEVACEDHTLAHRMNGCNVTSEVNLQSSLDEEILSKLAGQYVSEDAGRELCTDLQVGKGSVSDIACRAESSTRASSRDDHATSHELVCVACRETKKYLDIIEAACGHGYCKPCLQELFDLSTKDESLFPPRCCREPLDLSEVQIFLTKELKDKFERAKVEFSTVDKTYCSEATCSAFIPVDANAGDAVFCWECGTETCVTCKAGAHIGDCPDDTALRETLALATASGWQRCLSCRRLIELEVGCNHMT</sequence>
<dbReference type="Proteomes" id="UP000019484">
    <property type="component" value="Unassembled WGS sequence"/>
</dbReference>
<dbReference type="PANTHER" id="PTHR11685">
    <property type="entry name" value="RBR FAMILY RING FINGER AND IBR DOMAIN-CONTAINING"/>
    <property type="match status" value="1"/>
</dbReference>
<comment type="caution">
    <text evidence="10">The sequence shown here is derived from an EMBL/GenBank/DDBJ whole genome shotgun (WGS) entry which is preliminary data.</text>
</comment>
<dbReference type="GeneID" id="19155837"/>
<dbReference type="EC" id="2.3.2.31" evidence="2"/>
<dbReference type="Pfam" id="PF01485">
    <property type="entry name" value="IBR"/>
    <property type="match status" value="1"/>
</dbReference>
<evidence type="ECO:0000259" key="9">
    <source>
        <dbReference type="PROSITE" id="PS51873"/>
    </source>
</evidence>
<name>W9ZMU2_9EURO</name>
<dbReference type="InterPro" id="IPR044066">
    <property type="entry name" value="TRIAD_supradom"/>
</dbReference>
<keyword evidence="4" id="KW-0479">Metal-binding</keyword>
<keyword evidence="7" id="KW-0833">Ubl conjugation pathway</keyword>
<keyword evidence="11" id="KW-1185">Reference proteome</keyword>
<dbReference type="SUPFAM" id="SSF57850">
    <property type="entry name" value="RING/U-box"/>
    <property type="match status" value="1"/>
</dbReference>
<dbReference type="eggNOG" id="KOG1812">
    <property type="taxonomic scope" value="Eukaryota"/>
</dbReference>
<comment type="catalytic activity">
    <reaction evidence="1">
        <text>[E2 ubiquitin-conjugating enzyme]-S-ubiquitinyl-L-cysteine + [acceptor protein]-L-lysine = [E2 ubiquitin-conjugating enzyme]-L-cysteine + [acceptor protein]-N(6)-ubiquitinyl-L-lysine.</text>
        <dbReference type="EC" id="2.3.2.31"/>
    </reaction>
</comment>
<evidence type="ECO:0000256" key="7">
    <source>
        <dbReference type="ARBA" id="ARBA00022786"/>
    </source>
</evidence>
<dbReference type="STRING" id="1182541.W9ZMU2"/>
<dbReference type="PROSITE" id="PS00518">
    <property type="entry name" value="ZF_RING_1"/>
    <property type="match status" value="1"/>
</dbReference>
<protein>
    <recommendedName>
        <fullName evidence="2">RBR-type E3 ubiquitin transferase</fullName>
        <ecNumber evidence="2">2.3.2.31</ecNumber>
    </recommendedName>
</protein>
<dbReference type="EMBL" id="AMWN01000001">
    <property type="protein sequence ID" value="EXJ95809.1"/>
    <property type="molecule type" value="Genomic_DNA"/>
</dbReference>
<dbReference type="GO" id="GO:0061630">
    <property type="term" value="F:ubiquitin protein ligase activity"/>
    <property type="evidence" value="ECO:0007669"/>
    <property type="project" value="UniProtKB-EC"/>
</dbReference>
<dbReference type="OrthoDB" id="9977870at2759"/>
<evidence type="ECO:0000256" key="4">
    <source>
        <dbReference type="ARBA" id="ARBA00022723"/>
    </source>
</evidence>
<evidence type="ECO:0000256" key="2">
    <source>
        <dbReference type="ARBA" id="ARBA00012251"/>
    </source>
</evidence>
<dbReference type="InterPro" id="IPR031127">
    <property type="entry name" value="E3_UB_ligase_RBR"/>
</dbReference>
<dbReference type="PROSITE" id="PS51873">
    <property type="entry name" value="TRIAD"/>
    <property type="match status" value="1"/>
</dbReference>
<dbReference type="HOGENOM" id="CLU_022048_7_0_1"/>
<evidence type="ECO:0000256" key="6">
    <source>
        <dbReference type="ARBA" id="ARBA00022771"/>
    </source>
</evidence>
<evidence type="ECO:0000256" key="8">
    <source>
        <dbReference type="ARBA" id="ARBA00022833"/>
    </source>
</evidence>
<evidence type="ECO:0000313" key="10">
    <source>
        <dbReference type="EMBL" id="EXJ95809.1"/>
    </source>
</evidence>
<evidence type="ECO:0000313" key="11">
    <source>
        <dbReference type="Proteomes" id="UP000019484"/>
    </source>
</evidence>
<keyword evidence="5" id="KW-0677">Repeat</keyword>
<dbReference type="GO" id="GO:0008270">
    <property type="term" value="F:zinc ion binding"/>
    <property type="evidence" value="ECO:0007669"/>
    <property type="project" value="UniProtKB-KW"/>
</dbReference>
<dbReference type="GO" id="GO:0016567">
    <property type="term" value="P:protein ubiquitination"/>
    <property type="evidence" value="ECO:0007669"/>
    <property type="project" value="InterPro"/>
</dbReference>
<dbReference type="AlphaFoldDB" id="W9ZMU2"/>
<evidence type="ECO:0000256" key="3">
    <source>
        <dbReference type="ARBA" id="ARBA00022679"/>
    </source>
</evidence>
<evidence type="ECO:0000256" key="1">
    <source>
        <dbReference type="ARBA" id="ARBA00001798"/>
    </source>
</evidence>
<dbReference type="InterPro" id="IPR013083">
    <property type="entry name" value="Znf_RING/FYVE/PHD"/>
</dbReference>
<dbReference type="Gene3D" id="3.30.40.10">
    <property type="entry name" value="Zinc/RING finger domain, C3HC4 (zinc finger)"/>
    <property type="match status" value="1"/>
</dbReference>
<reference evidence="10 11" key="1">
    <citation type="submission" date="2013-03" db="EMBL/GenBank/DDBJ databases">
        <title>The Genome Sequence of Capronia coronata CBS 617.96.</title>
        <authorList>
            <consortium name="The Broad Institute Genomics Platform"/>
            <person name="Cuomo C."/>
            <person name="de Hoog S."/>
            <person name="Gorbushina A."/>
            <person name="Walker B."/>
            <person name="Young S.K."/>
            <person name="Zeng Q."/>
            <person name="Gargeya S."/>
            <person name="Fitzgerald M."/>
            <person name="Haas B."/>
            <person name="Abouelleil A."/>
            <person name="Allen A.W."/>
            <person name="Alvarado L."/>
            <person name="Arachchi H.M."/>
            <person name="Berlin A.M."/>
            <person name="Chapman S.B."/>
            <person name="Gainer-Dewar J."/>
            <person name="Goldberg J."/>
            <person name="Griggs A."/>
            <person name="Gujja S."/>
            <person name="Hansen M."/>
            <person name="Howarth C."/>
            <person name="Imamovic A."/>
            <person name="Ireland A."/>
            <person name="Larimer J."/>
            <person name="McCowan C."/>
            <person name="Murphy C."/>
            <person name="Pearson M."/>
            <person name="Poon T.W."/>
            <person name="Priest M."/>
            <person name="Roberts A."/>
            <person name="Saif S."/>
            <person name="Shea T."/>
            <person name="Sisk P."/>
            <person name="Sykes S."/>
            <person name="Wortman J."/>
            <person name="Nusbaum C."/>
            <person name="Birren B."/>
        </authorList>
    </citation>
    <scope>NUCLEOTIDE SEQUENCE [LARGE SCALE GENOMIC DNA]</scope>
    <source>
        <strain evidence="10 11">CBS 617.96</strain>
    </source>
</reference>
<dbReference type="InterPro" id="IPR017907">
    <property type="entry name" value="Znf_RING_CS"/>
</dbReference>
<keyword evidence="8" id="KW-0862">Zinc</keyword>
<gene>
    <name evidence="10" type="ORF">A1O1_00933</name>
</gene>
<dbReference type="InterPro" id="IPR002867">
    <property type="entry name" value="IBR_dom"/>
</dbReference>
<keyword evidence="6" id="KW-0863">Zinc-finger</keyword>